<evidence type="ECO:0000313" key="1">
    <source>
        <dbReference type="EMBL" id="TGL75687.1"/>
    </source>
</evidence>
<evidence type="ECO:0008006" key="3">
    <source>
        <dbReference type="Google" id="ProtNLM"/>
    </source>
</evidence>
<dbReference type="AlphaFoldDB" id="A0A4Z1A4G6"/>
<keyword evidence="2" id="KW-1185">Reference proteome</keyword>
<proteinExistence type="predicted"/>
<accession>A0A4Z1A4G6</accession>
<evidence type="ECO:0000313" key="2">
    <source>
        <dbReference type="Proteomes" id="UP000297567"/>
    </source>
</evidence>
<comment type="caution">
    <text evidence="1">The sequence shown here is derived from an EMBL/GenBank/DDBJ whole genome shotgun (WGS) entry which is preliminary data.</text>
</comment>
<dbReference type="Gene3D" id="3.30.460.40">
    <property type="match status" value="1"/>
</dbReference>
<gene>
    <name evidence="1" type="ORF">EHQ62_02355</name>
</gene>
<dbReference type="Proteomes" id="UP000297567">
    <property type="component" value="Unassembled WGS sequence"/>
</dbReference>
<sequence length="155" mass="17691">MFLKKIQDKLSKEGIPFAIVGGYAVAIHGVARGTFDLDVITEISEENFLKMESILGSIGLKSILPISATEIFRNLELYQREKNLIAWNFVNPERQRESLDIILTEDIRNCKIEQAKTDFASLPVISLEDLIRMKSKTNRAQDIEDVRALRKLKQI</sequence>
<dbReference type="RefSeq" id="WP_135640634.1">
    <property type="nucleotide sequence ID" value="NZ_RQGH01000007.1"/>
</dbReference>
<protein>
    <recommendedName>
        <fullName evidence="3">Nucleotidyltransferase</fullName>
    </recommendedName>
</protein>
<dbReference type="SUPFAM" id="SSF81301">
    <property type="entry name" value="Nucleotidyltransferase"/>
    <property type="match status" value="1"/>
</dbReference>
<organism evidence="1 2">
    <name type="scientific">Leptospira jelokensis</name>
    <dbReference type="NCBI Taxonomy" id="2484931"/>
    <lineage>
        <taxon>Bacteria</taxon>
        <taxon>Pseudomonadati</taxon>
        <taxon>Spirochaetota</taxon>
        <taxon>Spirochaetia</taxon>
        <taxon>Leptospirales</taxon>
        <taxon>Leptospiraceae</taxon>
        <taxon>Leptospira</taxon>
    </lineage>
</organism>
<dbReference type="EMBL" id="RQGH01000007">
    <property type="protein sequence ID" value="TGL75687.1"/>
    <property type="molecule type" value="Genomic_DNA"/>
</dbReference>
<name>A0A4Z1A4G6_9LEPT</name>
<dbReference type="InterPro" id="IPR043519">
    <property type="entry name" value="NT_sf"/>
</dbReference>
<reference evidence="1" key="1">
    <citation type="journal article" date="2019" name="PLoS Negl. Trop. Dis.">
        <title>Revisiting the worldwide diversity of Leptospira species in the environment.</title>
        <authorList>
            <person name="Vincent A.T."/>
            <person name="Schiettekatte O."/>
            <person name="Bourhy P."/>
            <person name="Veyrier F.J."/>
            <person name="Picardeau M."/>
        </authorList>
    </citation>
    <scope>NUCLEOTIDE SEQUENCE [LARGE SCALE GENOMIC DNA]</scope>
    <source>
        <strain evidence="1">201702451</strain>
    </source>
</reference>